<sequence>MIRLFILCEGQTEERFVNELLSGYLSSKGIIVIPIILATKRTPTKKYKGGISSYNKIKSEVEILCKSDKAAFVTTMLDYYALPLDVPGRKEPIGKDIYEKVCYVEGQMYEDIALENFMPNIILHEFEGLLFSNPECFSYCDSDTRRIEEIVKIREENETPEHINDGVSTAPSKRVVKIFDNYDKIIDGINIAINIGIDCILKECHHFGKWIDKLCKLVNED</sequence>
<gene>
    <name evidence="1" type="ORF">FYJ83_04365</name>
</gene>
<accession>A0A6N7XIW6</accession>
<evidence type="ECO:0000313" key="1">
    <source>
        <dbReference type="EMBL" id="MSU00702.1"/>
    </source>
</evidence>
<organism evidence="1 2">
    <name type="scientific">Tissierella pigra</name>
    <dbReference type="NCBI Taxonomy" id="2607614"/>
    <lineage>
        <taxon>Bacteria</taxon>
        <taxon>Bacillati</taxon>
        <taxon>Bacillota</taxon>
        <taxon>Tissierellia</taxon>
        <taxon>Tissierellales</taxon>
        <taxon>Tissierellaceae</taxon>
        <taxon>Tissierella</taxon>
    </lineage>
</organism>
<dbReference type="Pfam" id="PF14103">
    <property type="entry name" value="DUF4276"/>
    <property type="match status" value="1"/>
</dbReference>
<dbReference type="InterPro" id="IPR025455">
    <property type="entry name" value="DUF4276"/>
</dbReference>
<name>A0A6N7XIW6_9FIRM</name>
<keyword evidence="2" id="KW-1185">Reference proteome</keyword>
<protein>
    <submittedName>
        <fullName evidence="1">DUF4276 family protein</fullName>
    </submittedName>
</protein>
<proteinExistence type="predicted"/>
<dbReference type="Proteomes" id="UP000469523">
    <property type="component" value="Unassembled WGS sequence"/>
</dbReference>
<comment type="caution">
    <text evidence="1">The sequence shown here is derived from an EMBL/GenBank/DDBJ whole genome shotgun (WGS) entry which is preliminary data.</text>
</comment>
<evidence type="ECO:0000313" key="2">
    <source>
        <dbReference type="Proteomes" id="UP000469523"/>
    </source>
</evidence>
<dbReference type="EMBL" id="VUNQ01000006">
    <property type="protein sequence ID" value="MSU00702.1"/>
    <property type="molecule type" value="Genomic_DNA"/>
</dbReference>
<dbReference type="AlphaFoldDB" id="A0A6N7XIW6"/>
<reference evidence="1 2" key="1">
    <citation type="submission" date="2019-09" db="EMBL/GenBank/DDBJ databases">
        <title>In-depth cultivation of the pig gut microbiome towards novel bacterial diversity and tailored functional studies.</title>
        <authorList>
            <person name="Wylensek D."/>
            <person name="Hitch T.C.A."/>
            <person name="Clavel T."/>
        </authorList>
    </citation>
    <scope>NUCLEOTIDE SEQUENCE [LARGE SCALE GENOMIC DNA]</scope>
    <source>
        <strain evidence="1 2">WCA3-693-APC-4?</strain>
    </source>
</reference>
<dbReference type="RefSeq" id="WP_154439129.1">
    <property type="nucleotide sequence ID" value="NZ_JAHLPJ010000001.1"/>
</dbReference>